<reference evidence="3" key="1">
    <citation type="submission" date="2005-09" db="EMBL/GenBank/DDBJ databases">
        <authorList>
            <person name="Mural R.J."/>
            <person name="Li P.W."/>
            <person name="Adams M.D."/>
            <person name="Amanatides P.G."/>
            <person name="Baden-Tillson H."/>
            <person name="Barnstead M."/>
            <person name="Chin S.H."/>
            <person name="Dew I."/>
            <person name="Evans C.A."/>
            <person name="Ferriera S."/>
            <person name="Flanigan M."/>
            <person name="Fosler C."/>
            <person name="Glodek A."/>
            <person name="Gu Z."/>
            <person name="Holt R.A."/>
            <person name="Jennings D."/>
            <person name="Kraft C.L."/>
            <person name="Lu F."/>
            <person name="Nguyen T."/>
            <person name="Nusskern D.R."/>
            <person name="Pfannkoch C.M."/>
            <person name="Sitter C."/>
            <person name="Sutton G.G."/>
            <person name="Venter J.C."/>
            <person name="Wang Z."/>
            <person name="Woodage T."/>
            <person name="Zheng X.H."/>
            <person name="Zhong F."/>
        </authorList>
    </citation>
    <scope>NUCLEOTIDE SEQUENCE [LARGE SCALE GENOMIC DNA]</scope>
    <source>
        <strain>BN</strain>
        <strain evidence="3">Sprague-Dawley</strain>
    </source>
</reference>
<proteinExistence type="predicted"/>
<dbReference type="Proteomes" id="UP000234681">
    <property type="component" value="Chromosome 13"/>
</dbReference>
<evidence type="ECO:0000313" key="3">
    <source>
        <dbReference type="Proteomes" id="UP000234681"/>
    </source>
</evidence>
<sequence length="110" mass="12248">MVCILKSVLLNGVLCCNVLILKQPGAHGIHSIWCLSQGLLLCTDTMTKATLRTRFHWGWFTASEVQSITIRAGSMMLKEELRVLHLDQKAARRRLCPRQPGGGSQSPHPQ</sequence>
<keyword evidence="1" id="KW-0732">Signal</keyword>
<evidence type="ECO:0000313" key="2">
    <source>
        <dbReference type="EMBL" id="EDL91737.1"/>
    </source>
</evidence>
<feature type="signal peptide" evidence="1">
    <location>
        <begin position="1"/>
        <end position="15"/>
    </location>
</feature>
<feature type="chain" id="PRO_5039906477" evidence="1">
    <location>
        <begin position="16"/>
        <end position="110"/>
    </location>
</feature>
<organism evidence="2 3">
    <name type="scientific">Rattus norvegicus</name>
    <name type="common">Rat</name>
    <dbReference type="NCBI Taxonomy" id="10116"/>
    <lineage>
        <taxon>Eukaryota</taxon>
        <taxon>Metazoa</taxon>
        <taxon>Chordata</taxon>
        <taxon>Craniata</taxon>
        <taxon>Vertebrata</taxon>
        <taxon>Euteleostomi</taxon>
        <taxon>Mammalia</taxon>
        <taxon>Eutheria</taxon>
        <taxon>Euarchontoglires</taxon>
        <taxon>Glires</taxon>
        <taxon>Rodentia</taxon>
        <taxon>Myomorpha</taxon>
        <taxon>Muroidea</taxon>
        <taxon>Muridae</taxon>
        <taxon>Murinae</taxon>
        <taxon>Rattus</taxon>
    </lineage>
</organism>
<evidence type="ECO:0000256" key="1">
    <source>
        <dbReference type="SAM" id="SignalP"/>
    </source>
</evidence>
<dbReference type="EMBL" id="CH474000">
    <property type="protein sequence ID" value="EDL91737.1"/>
    <property type="molecule type" value="Genomic_DNA"/>
</dbReference>
<protein>
    <submittedName>
        <fullName evidence="2">RCG24063</fullName>
    </submittedName>
</protein>
<dbReference type="AlphaFoldDB" id="A6JST9"/>
<name>A6JST9_RAT</name>
<gene>
    <name evidence="2" type="ORF">rCG_24063</name>
</gene>
<accession>A6JST9</accession>